<evidence type="ECO:0000256" key="1">
    <source>
        <dbReference type="SAM" id="SignalP"/>
    </source>
</evidence>
<gene>
    <name evidence="2" type="ORF">PPACK8108_LOCUS17748</name>
</gene>
<evidence type="ECO:0000313" key="2">
    <source>
        <dbReference type="EMBL" id="CAH7683921.1"/>
    </source>
</evidence>
<feature type="chain" id="PRO_5043347854" evidence="1">
    <location>
        <begin position="18"/>
        <end position="83"/>
    </location>
</feature>
<accession>A0AAV0BD05</accession>
<dbReference type="EMBL" id="CALTRL010005019">
    <property type="protein sequence ID" value="CAH7683921.1"/>
    <property type="molecule type" value="Genomic_DNA"/>
</dbReference>
<dbReference type="AlphaFoldDB" id="A0AAV0BD05"/>
<reference evidence="2" key="1">
    <citation type="submission" date="2022-06" db="EMBL/GenBank/DDBJ databases">
        <authorList>
            <consortium name="SYNGENTA / RWTH Aachen University"/>
        </authorList>
    </citation>
    <scope>NUCLEOTIDE SEQUENCE</scope>
</reference>
<protein>
    <submittedName>
        <fullName evidence="2">Uncharacterized protein</fullName>
    </submittedName>
</protein>
<feature type="signal peptide" evidence="1">
    <location>
        <begin position="1"/>
        <end position="17"/>
    </location>
</feature>
<proteinExistence type="predicted"/>
<evidence type="ECO:0000313" key="3">
    <source>
        <dbReference type="Proteomes" id="UP001153365"/>
    </source>
</evidence>
<dbReference type="Proteomes" id="UP001153365">
    <property type="component" value="Unassembled WGS sequence"/>
</dbReference>
<name>A0AAV0BD05_PHAPC</name>
<organism evidence="2 3">
    <name type="scientific">Phakopsora pachyrhizi</name>
    <name type="common">Asian soybean rust disease fungus</name>
    <dbReference type="NCBI Taxonomy" id="170000"/>
    <lineage>
        <taxon>Eukaryota</taxon>
        <taxon>Fungi</taxon>
        <taxon>Dikarya</taxon>
        <taxon>Basidiomycota</taxon>
        <taxon>Pucciniomycotina</taxon>
        <taxon>Pucciniomycetes</taxon>
        <taxon>Pucciniales</taxon>
        <taxon>Phakopsoraceae</taxon>
        <taxon>Phakopsora</taxon>
    </lineage>
</organism>
<comment type="caution">
    <text evidence="2">The sequence shown here is derived from an EMBL/GenBank/DDBJ whole genome shotgun (WGS) entry which is preliminary data.</text>
</comment>
<keyword evidence="1" id="KW-0732">Signal</keyword>
<sequence length="83" mass="8858">MAGTLLLHQLLVDPTRATSVAPAFDEIAGRPQTPPPITLPAGMAAWSAASWTAFCDRQLQALREHFHQAVRVTGTTVLPAPNT</sequence>
<keyword evidence="3" id="KW-1185">Reference proteome</keyword>